<dbReference type="InterPro" id="IPR036390">
    <property type="entry name" value="WH_DNA-bd_sf"/>
</dbReference>
<dbReference type="EMBL" id="CAADRP010001552">
    <property type="protein sequence ID" value="VFU40756.1"/>
    <property type="molecule type" value="Genomic_DNA"/>
</dbReference>
<dbReference type="Gene3D" id="1.10.10.10">
    <property type="entry name" value="Winged helix-like DNA-binding domain superfamily/Winged helix DNA-binding domain"/>
    <property type="match status" value="1"/>
</dbReference>
<dbReference type="InterPro" id="IPR000717">
    <property type="entry name" value="PCI_dom"/>
</dbReference>
<dbReference type="InterPro" id="IPR040134">
    <property type="entry name" value="PSMD12/CSN4"/>
</dbReference>
<proteinExistence type="predicted"/>
<dbReference type="PANTHER" id="PTHR10855">
    <property type="entry name" value="26S PROTEASOME NON-ATPASE REGULATORY SUBUNIT 12/COP9 SIGNALOSOME COMPLEX SUBUNIT 4"/>
    <property type="match status" value="1"/>
</dbReference>
<dbReference type="Pfam" id="PF01399">
    <property type="entry name" value="PCI"/>
    <property type="match status" value="1"/>
</dbReference>
<dbReference type="PANTHER" id="PTHR10855:SF1">
    <property type="entry name" value="26S PROTEASOME NON-ATPASE REGULATORY SUBUNIT 12"/>
    <property type="match status" value="1"/>
</dbReference>
<evidence type="ECO:0000259" key="1">
    <source>
        <dbReference type="Pfam" id="PF01399"/>
    </source>
</evidence>
<gene>
    <name evidence="2" type="ORF">SVIM_LOCUS236106</name>
</gene>
<sequence length="123" mass="14183">MIRYYSHDDDYLEICRCYKAIYLIPPVKENPAQWIPLVTMEVIQWTSLWNAFMNEFENGKNLLGGSLGDKAAEDLKQRIIEHNILVVSKYYSRITVKRVAELLCLSIQVPPTPPLSFCVCVCV</sequence>
<dbReference type="GO" id="GO:0008541">
    <property type="term" value="C:proteasome regulatory particle, lid subcomplex"/>
    <property type="evidence" value="ECO:0007669"/>
    <property type="project" value="TreeGrafter"/>
</dbReference>
<dbReference type="SUPFAM" id="SSF46785">
    <property type="entry name" value="Winged helix' DNA-binding domain"/>
    <property type="match status" value="1"/>
</dbReference>
<evidence type="ECO:0000313" key="2">
    <source>
        <dbReference type="EMBL" id="VFU40756.1"/>
    </source>
</evidence>
<dbReference type="AlphaFoldDB" id="A0A6N2LIH4"/>
<feature type="domain" description="PCI" evidence="1">
    <location>
        <begin position="72"/>
        <end position="107"/>
    </location>
</feature>
<accession>A0A6N2LIH4</accession>
<dbReference type="InterPro" id="IPR036388">
    <property type="entry name" value="WH-like_DNA-bd_sf"/>
</dbReference>
<name>A0A6N2LIH4_SALVM</name>
<protein>
    <recommendedName>
        <fullName evidence="1">PCI domain-containing protein</fullName>
    </recommendedName>
</protein>
<reference evidence="2" key="1">
    <citation type="submission" date="2019-03" db="EMBL/GenBank/DDBJ databases">
        <authorList>
            <person name="Mank J."/>
            <person name="Almeida P."/>
        </authorList>
    </citation>
    <scope>NUCLEOTIDE SEQUENCE</scope>
    <source>
        <strain evidence="2">78183</strain>
    </source>
</reference>
<organism evidence="2">
    <name type="scientific">Salix viminalis</name>
    <name type="common">Common osier</name>
    <name type="synonym">Basket willow</name>
    <dbReference type="NCBI Taxonomy" id="40686"/>
    <lineage>
        <taxon>Eukaryota</taxon>
        <taxon>Viridiplantae</taxon>
        <taxon>Streptophyta</taxon>
        <taxon>Embryophyta</taxon>
        <taxon>Tracheophyta</taxon>
        <taxon>Spermatophyta</taxon>
        <taxon>Magnoliopsida</taxon>
        <taxon>eudicotyledons</taxon>
        <taxon>Gunneridae</taxon>
        <taxon>Pentapetalae</taxon>
        <taxon>rosids</taxon>
        <taxon>fabids</taxon>
        <taxon>Malpighiales</taxon>
        <taxon>Salicaceae</taxon>
        <taxon>Saliceae</taxon>
        <taxon>Salix</taxon>
    </lineage>
</organism>
<dbReference type="GO" id="GO:0005737">
    <property type="term" value="C:cytoplasm"/>
    <property type="evidence" value="ECO:0007669"/>
    <property type="project" value="TreeGrafter"/>
</dbReference>